<dbReference type="RefSeq" id="XP_067479253.1">
    <property type="nucleotide sequence ID" value="XM_067627890.1"/>
</dbReference>
<sequence length="88" mass="9831">MAADLPFSILNPVSTEIPDRLCNGHTLPSEPADTSEGRVGDPRSQSRQRIDHQSSIHVGNLAFAPPRGIPPQFDLRRERRKSRPRGYC</sequence>
<dbReference type="AlphaFoldDB" id="A0A1L9UJX4"/>
<dbReference type="EMBL" id="KV878684">
    <property type="protein sequence ID" value="OJJ72005.1"/>
    <property type="molecule type" value="Genomic_DNA"/>
</dbReference>
<evidence type="ECO:0000313" key="3">
    <source>
        <dbReference type="Proteomes" id="UP000184499"/>
    </source>
</evidence>
<dbReference type="VEuPathDB" id="FungiDB:ASPBRDRAFT_584433"/>
<reference evidence="3" key="1">
    <citation type="journal article" date="2017" name="Genome Biol.">
        <title>Comparative genomics reveals high biological diversity and specific adaptations in the industrially and medically important fungal genus Aspergillus.</title>
        <authorList>
            <person name="de Vries R.P."/>
            <person name="Riley R."/>
            <person name="Wiebenga A."/>
            <person name="Aguilar-Osorio G."/>
            <person name="Amillis S."/>
            <person name="Uchima C.A."/>
            <person name="Anderluh G."/>
            <person name="Asadollahi M."/>
            <person name="Askin M."/>
            <person name="Barry K."/>
            <person name="Battaglia E."/>
            <person name="Bayram O."/>
            <person name="Benocci T."/>
            <person name="Braus-Stromeyer S.A."/>
            <person name="Caldana C."/>
            <person name="Canovas D."/>
            <person name="Cerqueira G.C."/>
            <person name="Chen F."/>
            <person name="Chen W."/>
            <person name="Choi C."/>
            <person name="Clum A."/>
            <person name="Dos Santos R.A."/>
            <person name="Damasio A.R."/>
            <person name="Diallinas G."/>
            <person name="Emri T."/>
            <person name="Fekete E."/>
            <person name="Flipphi M."/>
            <person name="Freyberg S."/>
            <person name="Gallo A."/>
            <person name="Gournas C."/>
            <person name="Habgood R."/>
            <person name="Hainaut M."/>
            <person name="Harispe M.L."/>
            <person name="Henrissat B."/>
            <person name="Hilden K.S."/>
            <person name="Hope R."/>
            <person name="Hossain A."/>
            <person name="Karabika E."/>
            <person name="Karaffa L."/>
            <person name="Karanyi Z."/>
            <person name="Krasevec N."/>
            <person name="Kuo A."/>
            <person name="Kusch H."/>
            <person name="LaButti K."/>
            <person name="Lagendijk E.L."/>
            <person name="Lapidus A."/>
            <person name="Levasseur A."/>
            <person name="Lindquist E."/>
            <person name="Lipzen A."/>
            <person name="Logrieco A.F."/>
            <person name="MacCabe A."/>
            <person name="Maekelae M.R."/>
            <person name="Malavazi I."/>
            <person name="Melin P."/>
            <person name="Meyer V."/>
            <person name="Mielnichuk N."/>
            <person name="Miskei M."/>
            <person name="Molnar A.P."/>
            <person name="Mule G."/>
            <person name="Ngan C.Y."/>
            <person name="Orejas M."/>
            <person name="Orosz E."/>
            <person name="Ouedraogo J.P."/>
            <person name="Overkamp K.M."/>
            <person name="Park H.-S."/>
            <person name="Perrone G."/>
            <person name="Piumi F."/>
            <person name="Punt P.J."/>
            <person name="Ram A.F."/>
            <person name="Ramon A."/>
            <person name="Rauscher S."/>
            <person name="Record E."/>
            <person name="Riano-Pachon D.M."/>
            <person name="Robert V."/>
            <person name="Roehrig J."/>
            <person name="Ruller R."/>
            <person name="Salamov A."/>
            <person name="Salih N.S."/>
            <person name="Samson R.A."/>
            <person name="Sandor E."/>
            <person name="Sanguinetti M."/>
            <person name="Schuetze T."/>
            <person name="Sepcic K."/>
            <person name="Shelest E."/>
            <person name="Sherlock G."/>
            <person name="Sophianopoulou V."/>
            <person name="Squina F.M."/>
            <person name="Sun H."/>
            <person name="Susca A."/>
            <person name="Todd R.B."/>
            <person name="Tsang A."/>
            <person name="Unkles S.E."/>
            <person name="van de Wiele N."/>
            <person name="van Rossen-Uffink D."/>
            <person name="Oliveira J.V."/>
            <person name="Vesth T.C."/>
            <person name="Visser J."/>
            <person name="Yu J.-H."/>
            <person name="Zhou M."/>
            <person name="Andersen M.R."/>
            <person name="Archer D.B."/>
            <person name="Baker S.E."/>
            <person name="Benoit I."/>
            <person name="Brakhage A.A."/>
            <person name="Braus G.H."/>
            <person name="Fischer R."/>
            <person name="Frisvad J.C."/>
            <person name="Goldman G.H."/>
            <person name="Houbraken J."/>
            <person name="Oakley B."/>
            <person name="Pocsi I."/>
            <person name="Scazzocchio C."/>
            <person name="Seiboth B."/>
            <person name="vanKuyk P.A."/>
            <person name="Wortman J."/>
            <person name="Dyer P.S."/>
            <person name="Grigoriev I.V."/>
        </authorList>
    </citation>
    <scope>NUCLEOTIDE SEQUENCE [LARGE SCALE GENOMIC DNA]</scope>
    <source>
        <strain evidence="3">CBS 101740 / IMI 381727 / IBT 21946</strain>
    </source>
</reference>
<protein>
    <submittedName>
        <fullName evidence="2">Uncharacterized protein</fullName>
    </submittedName>
</protein>
<evidence type="ECO:0000313" key="2">
    <source>
        <dbReference type="EMBL" id="OJJ72005.1"/>
    </source>
</evidence>
<name>A0A1L9UJX4_ASPBC</name>
<feature type="compositionally biased region" description="Basic residues" evidence="1">
    <location>
        <begin position="78"/>
        <end position="88"/>
    </location>
</feature>
<evidence type="ECO:0000256" key="1">
    <source>
        <dbReference type="SAM" id="MobiDB-lite"/>
    </source>
</evidence>
<gene>
    <name evidence="2" type="ORF">ASPBRDRAFT_584433</name>
</gene>
<dbReference type="Proteomes" id="UP000184499">
    <property type="component" value="Unassembled WGS sequence"/>
</dbReference>
<accession>A0A1L9UJX4</accession>
<proteinExistence type="predicted"/>
<organism evidence="2 3">
    <name type="scientific">Aspergillus brasiliensis (strain CBS 101740 / IMI 381727 / IBT 21946)</name>
    <dbReference type="NCBI Taxonomy" id="767769"/>
    <lineage>
        <taxon>Eukaryota</taxon>
        <taxon>Fungi</taxon>
        <taxon>Dikarya</taxon>
        <taxon>Ascomycota</taxon>
        <taxon>Pezizomycotina</taxon>
        <taxon>Eurotiomycetes</taxon>
        <taxon>Eurotiomycetidae</taxon>
        <taxon>Eurotiales</taxon>
        <taxon>Aspergillaceae</taxon>
        <taxon>Aspergillus</taxon>
        <taxon>Aspergillus subgen. Circumdati</taxon>
    </lineage>
</organism>
<feature type="region of interest" description="Disordered" evidence="1">
    <location>
        <begin position="18"/>
        <end position="88"/>
    </location>
</feature>
<dbReference type="GeneID" id="93580378"/>
<keyword evidence="3" id="KW-1185">Reference proteome</keyword>